<geneLocation type="chloroplast" evidence="1"/>
<organism evidence="1">
    <name type="scientific">Dodonaea viscosa</name>
    <name type="common">Hopbush</name>
    <dbReference type="NCBI Taxonomy" id="151065"/>
    <lineage>
        <taxon>Eukaryota</taxon>
        <taxon>Viridiplantae</taxon>
        <taxon>Streptophyta</taxon>
        <taxon>Embryophyta</taxon>
        <taxon>Tracheophyta</taxon>
        <taxon>Spermatophyta</taxon>
        <taxon>Magnoliopsida</taxon>
        <taxon>eudicotyledons</taxon>
        <taxon>Gunneridae</taxon>
        <taxon>Pentapetalae</taxon>
        <taxon>rosids</taxon>
        <taxon>malvids</taxon>
        <taxon>Sapindales</taxon>
        <taxon>Sapindaceae</taxon>
        <taxon>Dodonaeoideae</taxon>
        <taxon>Dodonaeaeae</taxon>
        <taxon>Dodonaea</taxon>
    </lineage>
</organism>
<keyword evidence="1" id="KW-0687">Ribonucleoprotein</keyword>
<dbReference type="GeneID" id="34730627"/>
<dbReference type="EMBL" id="MF155892">
    <property type="protein sequence ID" value="ATG27777.1"/>
    <property type="molecule type" value="Genomic_DNA"/>
</dbReference>
<sequence>MLLLFYISLTRALNLQERFMIFQRREGSLRNFILIKQNSIKE</sequence>
<reference evidence="1" key="1">
    <citation type="submission" date="2017-05" db="EMBL/GenBank/DDBJ databases">
        <authorList>
            <person name="Song R."/>
            <person name="Chenine A.L."/>
            <person name="Ruprecht R.M."/>
        </authorList>
    </citation>
    <scope>NUCLEOTIDE SEQUENCE</scope>
</reference>
<keyword evidence="1" id="KW-0150">Chloroplast</keyword>
<gene>
    <name evidence="1" type="primary">rps16</name>
</gene>
<dbReference type="AlphaFoldDB" id="A0A291F6I7"/>
<evidence type="ECO:0000313" key="1">
    <source>
        <dbReference type="EMBL" id="ATG27777.1"/>
    </source>
</evidence>
<keyword evidence="1" id="KW-0689">Ribosomal protein</keyword>
<proteinExistence type="predicted"/>
<name>A0A291F6I7_DODVI</name>
<dbReference type="GO" id="GO:0005840">
    <property type="term" value="C:ribosome"/>
    <property type="evidence" value="ECO:0007669"/>
    <property type="project" value="UniProtKB-KW"/>
</dbReference>
<protein>
    <submittedName>
        <fullName evidence="1">Ribosomal protein S16</fullName>
    </submittedName>
</protein>
<accession>A0A291F6I7</accession>
<dbReference type="RefSeq" id="YP_009437362.1">
    <property type="nucleotide sequence ID" value="NC_036099.1"/>
</dbReference>
<keyword evidence="1" id="KW-0934">Plastid</keyword>